<reference evidence="2 3" key="1">
    <citation type="journal article" date="2016" name="PLoS Pathog.">
        <title>Biosynthesis of antibiotic leucinostatins in bio-control fungus Purpureocillium lilacinum and their inhibition on phytophthora revealed by genome mining.</title>
        <authorList>
            <person name="Wang G."/>
            <person name="Liu Z."/>
            <person name="Lin R."/>
            <person name="Li E."/>
            <person name="Mao Z."/>
            <person name="Ling J."/>
            <person name="Yang Y."/>
            <person name="Yin W.B."/>
            <person name="Xie B."/>
        </authorList>
    </citation>
    <scope>NUCLEOTIDE SEQUENCE [LARGE SCALE GENOMIC DNA]</scope>
    <source>
        <strain evidence="2">170</strain>
    </source>
</reference>
<protein>
    <submittedName>
        <fullName evidence="2">Uncharacterized protein</fullName>
    </submittedName>
</protein>
<dbReference type="AlphaFoldDB" id="A0A179FMA0"/>
<dbReference type="GeneID" id="28857735"/>
<sequence length="190" mass="20726">MADKDQLMESDLPPKNASHSTALGQRQIRKLTAILQHLDLESPAIAVNTKNPAHSDPTGRLLRQPGLDDQKKSKPRIGGSSSFGVGACATTLHFSPANPQQDQPLTFSSGPFGVADGTWLFNIVSSRLLCRNPIQLALPHCPRWWVRWGVLLHIVADFGASRSSREEAGASTAYCPMLSCVKFLLVFLVR</sequence>
<accession>A0A179FMA0</accession>
<feature type="region of interest" description="Disordered" evidence="1">
    <location>
        <begin position="46"/>
        <end position="81"/>
    </location>
</feature>
<evidence type="ECO:0000256" key="1">
    <source>
        <dbReference type="SAM" id="MobiDB-lite"/>
    </source>
</evidence>
<evidence type="ECO:0000313" key="2">
    <source>
        <dbReference type="EMBL" id="OAQ66149.1"/>
    </source>
</evidence>
<keyword evidence="3" id="KW-1185">Reference proteome</keyword>
<evidence type="ECO:0000313" key="3">
    <source>
        <dbReference type="Proteomes" id="UP000078397"/>
    </source>
</evidence>
<proteinExistence type="predicted"/>
<name>A0A179FMA0_METCM</name>
<dbReference type="Proteomes" id="UP000078397">
    <property type="component" value="Unassembled WGS sequence"/>
</dbReference>
<feature type="region of interest" description="Disordered" evidence="1">
    <location>
        <begin position="1"/>
        <end position="23"/>
    </location>
</feature>
<organism evidence="2 3">
    <name type="scientific">Pochonia chlamydosporia 170</name>
    <dbReference type="NCBI Taxonomy" id="1380566"/>
    <lineage>
        <taxon>Eukaryota</taxon>
        <taxon>Fungi</taxon>
        <taxon>Dikarya</taxon>
        <taxon>Ascomycota</taxon>
        <taxon>Pezizomycotina</taxon>
        <taxon>Sordariomycetes</taxon>
        <taxon>Hypocreomycetidae</taxon>
        <taxon>Hypocreales</taxon>
        <taxon>Clavicipitaceae</taxon>
        <taxon>Pochonia</taxon>
    </lineage>
</organism>
<dbReference type="KEGG" id="pchm:VFPPC_15988"/>
<dbReference type="RefSeq" id="XP_018143236.1">
    <property type="nucleotide sequence ID" value="XM_018293741.1"/>
</dbReference>
<comment type="caution">
    <text evidence="2">The sequence shown here is derived from an EMBL/GenBank/DDBJ whole genome shotgun (WGS) entry which is preliminary data.</text>
</comment>
<dbReference type="EMBL" id="LSBJ02000004">
    <property type="protein sequence ID" value="OAQ66149.1"/>
    <property type="molecule type" value="Genomic_DNA"/>
</dbReference>
<gene>
    <name evidence="2" type="ORF">VFPPC_15988</name>
</gene>